<keyword evidence="3 6" id="KW-0812">Transmembrane</keyword>
<reference evidence="7 8" key="1">
    <citation type="submission" date="2018-08" db="EMBL/GenBank/DDBJ databases">
        <title>A genome reference for cultivated species of the human gut microbiota.</title>
        <authorList>
            <person name="Zou Y."/>
            <person name="Xue W."/>
            <person name="Luo G."/>
        </authorList>
    </citation>
    <scope>NUCLEOTIDE SEQUENCE [LARGE SCALE GENOMIC DNA]</scope>
    <source>
        <strain evidence="7 8">AM23-3</strain>
    </source>
</reference>
<feature type="transmembrane region" description="Helical" evidence="6">
    <location>
        <begin position="92"/>
        <end position="111"/>
    </location>
</feature>
<evidence type="ECO:0000313" key="8">
    <source>
        <dbReference type="Proteomes" id="UP000284579"/>
    </source>
</evidence>
<feature type="transmembrane region" description="Helical" evidence="6">
    <location>
        <begin position="467"/>
        <end position="487"/>
    </location>
</feature>
<comment type="caution">
    <text evidence="7">The sequence shown here is derived from an EMBL/GenBank/DDBJ whole genome shotgun (WGS) entry which is preliminary data.</text>
</comment>
<keyword evidence="4 6" id="KW-1133">Transmembrane helix</keyword>
<feature type="transmembrane region" description="Helical" evidence="6">
    <location>
        <begin position="339"/>
        <end position="356"/>
    </location>
</feature>
<feature type="transmembrane region" description="Helical" evidence="6">
    <location>
        <begin position="123"/>
        <end position="143"/>
    </location>
</feature>
<feature type="transmembrane region" description="Helical" evidence="6">
    <location>
        <begin position="438"/>
        <end position="455"/>
    </location>
</feature>
<evidence type="ECO:0000256" key="5">
    <source>
        <dbReference type="ARBA" id="ARBA00023136"/>
    </source>
</evidence>
<dbReference type="EMBL" id="QRHO01000020">
    <property type="protein sequence ID" value="RHF81784.1"/>
    <property type="molecule type" value="Genomic_DNA"/>
</dbReference>
<protein>
    <submittedName>
        <fullName evidence="7">Polysaccharide biosynthesis protein</fullName>
    </submittedName>
</protein>
<feature type="transmembrane region" description="Helical" evidence="6">
    <location>
        <begin position="399"/>
        <end position="417"/>
    </location>
</feature>
<dbReference type="RefSeq" id="WP_118199417.1">
    <property type="nucleotide sequence ID" value="NZ_QRHO01000020.1"/>
</dbReference>
<keyword evidence="5 6" id="KW-0472">Membrane</keyword>
<dbReference type="PANTHER" id="PTHR30250:SF26">
    <property type="entry name" value="PSMA PROTEIN"/>
    <property type="match status" value="1"/>
</dbReference>
<dbReference type="Proteomes" id="UP000284579">
    <property type="component" value="Unassembled WGS sequence"/>
</dbReference>
<proteinExistence type="predicted"/>
<dbReference type="AlphaFoldDB" id="A0A414QLW2"/>
<evidence type="ECO:0000256" key="1">
    <source>
        <dbReference type="ARBA" id="ARBA00004651"/>
    </source>
</evidence>
<evidence type="ECO:0000256" key="6">
    <source>
        <dbReference type="SAM" id="Phobius"/>
    </source>
</evidence>
<accession>A0A414QLW2</accession>
<feature type="transmembrane region" description="Helical" evidence="6">
    <location>
        <begin position="307"/>
        <end position="327"/>
    </location>
</feature>
<organism evidence="7 8">
    <name type="scientific">Coprococcus comes</name>
    <dbReference type="NCBI Taxonomy" id="410072"/>
    <lineage>
        <taxon>Bacteria</taxon>
        <taxon>Bacillati</taxon>
        <taxon>Bacillota</taxon>
        <taxon>Clostridia</taxon>
        <taxon>Lachnospirales</taxon>
        <taxon>Lachnospiraceae</taxon>
        <taxon>Coprococcus</taxon>
    </lineage>
</organism>
<evidence type="ECO:0000256" key="4">
    <source>
        <dbReference type="ARBA" id="ARBA00022989"/>
    </source>
</evidence>
<feature type="transmembrane region" description="Helical" evidence="6">
    <location>
        <begin position="231"/>
        <end position="261"/>
    </location>
</feature>
<evidence type="ECO:0000256" key="3">
    <source>
        <dbReference type="ARBA" id="ARBA00022692"/>
    </source>
</evidence>
<dbReference type="InterPro" id="IPR050833">
    <property type="entry name" value="Poly_Biosynth_Transport"/>
</dbReference>
<dbReference type="PANTHER" id="PTHR30250">
    <property type="entry name" value="PST FAMILY PREDICTED COLANIC ACID TRANSPORTER"/>
    <property type="match status" value="1"/>
</dbReference>
<evidence type="ECO:0000313" key="7">
    <source>
        <dbReference type="EMBL" id="RHF81784.1"/>
    </source>
</evidence>
<name>A0A414QLW2_9FIRM</name>
<sequence>MASRTKNATRNIVWGIAYKVSTLFLPFAVRTVMIYSLGSEYLGLSSLFTSVLNVLSLAELGVGSAMVYAMYKPIAEKDIDTVCGLMNLYRKIYRIIGVIIIIVGVAIMPFLHKFISGDVPDDINIYLLFIIYLINTAGSYLLFAYQASVLNASQRNDVASKVNMFTGIAKNVFQIVILLLLRNYYGYVLLLPITSFAANIITAVCARKMFPEYSCCGTVETKLIKEIKSKVMALFAVKITSVIYNSVDSIVISAFLGLVALAKYNNYYYIMSAIISIVTVLFTSITSSIGNSIVLESDQKNYKDYMNLSYINAWIVGWCTVCLLCLYQPFMKLWVGEELMFGTGIVICFCVYFYAFQLKSVQSAYKDAAGLWKEDMWRSYAANAFNLVMNIILVQLVGIYGILLSTILALTVITYPWQTWMIHKKLFHCSMWGYLKKLAVYTMITLAACAGTYWICEKIPGKGILNLILRLIVCMIVPNVIFLVTTFKMNEFNESLRIVKRIMER</sequence>
<gene>
    <name evidence="7" type="ORF">DW656_12755</name>
</gene>
<dbReference type="GO" id="GO:0005886">
    <property type="term" value="C:plasma membrane"/>
    <property type="evidence" value="ECO:0007669"/>
    <property type="project" value="UniProtKB-SubCell"/>
</dbReference>
<evidence type="ECO:0000256" key="2">
    <source>
        <dbReference type="ARBA" id="ARBA00022475"/>
    </source>
</evidence>
<dbReference type="Pfam" id="PF01943">
    <property type="entry name" value="Polysacc_synt"/>
    <property type="match status" value="1"/>
</dbReference>
<keyword evidence="2" id="KW-1003">Cell membrane</keyword>
<feature type="transmembrane region" description="Helical" evidence="6">
    <location>
        <begin position="187"/>
        <end position="210"/>
    </location>
</feature>
<feature type="transmembrane region" description="Helical" evidence="6">
    <location>
        <begin position="47"/>
        <end position="71"/>
    </location>
</feature>
<dbReference type="InterPro" id="IPR002797">
    <property type="entry name" value="Polysacc_synth"/>
</dbReference>
<comment type="subcellular location">
    <subcellularLocation>
        <location evidence="1">Cell membrane</location>
        <topology evidence="1">Multi-pass membrane protein</topology>
    </subcellularLocation>
</comment>
<feature type="transmembrane region" description="Helical" evidence="6">
    <location>
        <begin position="267"/>
        <end position="295"/>
    </location>
</feature>
<feature type="transmembrane region" description="Helical" evidence="6">
    <location>
        <begin position="12"/>
        <end position="35"/>
    </location>
</feature>